<comment type="caution">
    <text evidence="7">The sequence shown here is derived from an EMBL/GenBank/DDBJ whole genome shotgun (WGS) entry which is preliminary data.</text>
</comment>
<keyword evidence="5 6" id="KW-0472">Membrane</keyword>
<keyword evidence="8" id="KW-1185">Reference proteome</keyword>
<feature type="transmembrane region" description="Helical" evidence="6">
    <location>
        <begin position="282"/>
        <end position="303"/>
    </location>
</feature>
<keyword evidence="2" id="KW-0813">Transport</keyword>
<evidence type="ECO:0000256" key="5">
    <source>
        <dbReference type="ARBA" id="ARBA00023136"/>
    </source>
</evidence>
<evidence type="ECO:0000256" key="2">
    <source>
        <dbReference type="ARBA" id="ARBA00022448"/>
    </source>
</evidence>
<dbReference type="PANTHER" id="PTHR23505:SF79">
    <property type="entry name" value="PROTEIN SPINSTER"/>
    <property type="match status" value="1"/>
</dbReference>
<protein>
    <submittedName>
        <fullName evidence="7">Uncharacterized protein</fullName>
    </submittedName>
</protein>
<dbReference type="InterPro" id="IPR044770">
    <property type="entry name" value="MFS_spinster-like"/>
</dbReference>
<evidence type="ECO:0000313" key="8">
    <source>
        <dbReference type="Proteomes" id="UP001153148"/>
    </source>
</evidence>
<feature type="transmembrane region" description="Helical" evidence="6">
    <location>
        <begin position="58"/>
        <end position="79"/>
    </location>
</feature>
<name>A0ABN7NNE5_TIMPD</name>
<comment type="subcellular location">
    <subcellularLocation>
        <location evidence="1">Membrane</location>
        <topology evidence="1">Multi-pass membrane protein</topology>
    </subcellularLocation>
</comment>
<evidence type="ECO:0000313" key="7">
    <source>
        <dbReference type="EMBL" id="CAG2057221.1"/>
    </source>
</evidence>
<sequence length="339" mass="36052">MCCVCDWRAGVVGTHLHLAGPASRYKFGIIAMVSGLIGVPLGSFIAQTLRSRVSNVDPLVCAAGMLISTPLLYVAMLTARAQVEICYTLMFLGELVLNLNWSIVADMVLVSVSCDVSLVFGLVAMIAGVVGVPFGAVISSLLRPRLPYMDPCVCGAGLLLSVPCLTGAAFYASGNFIVCMVFVFFASVSLNWTWAVVSDMSLYVVVPPRRSTAQAFQILVSHAFGDAGSPYLVGVISESIKAHYADSVVATSSLNSTSVIAAALNSTVTTSSRNWDVEFRSLQYALFMTCIVEVIGGAFFLAAAKYVVKDKATVDLANNPFSNALKSEDEDDPYDVTKT</sequence>
<proteinExistence type="predicted"/>
<keyword evidence="3 6" id="KW-0812">Transmembrane</keyword>
<organism evidence="7 8">
    <name type="scientific">Timema podura</name>
    <name type="common">Walking stick</name>
    <dbReference type="NCBI Taxonomy" id="61482"/>
    <lineage>
        <taxon>Eukaryota</taxon>
        <taxon>Metazoa</taxon>
        <taxon>Ecdysozoa</taxon>
        <taxon>Arthropoda</taxon>
        <taxon>Hexapoda</taxon>
        <taxon>Insecta</taxon>
        <taxon>Pterygota</taxon>
        <taxon>Neoptera</taxon>
        <taxon>Polyneoptera</taxon>
        <taxon>Phasmatodea</taxon>
        <taxon>Timematodea</taxon>
        <taxon>Timematoidea</taxon>
        <taxon>Timematidae</taxon>
        <taxon>Timema</taxon>
    </lineage>
</organism>
<gene>
    <name evidence="7" type="ORF">TPAB3V08_LOCUS4200</name>
</gene>
<keyword evidence="4 6" id="KW-1133">Transmembrane helix</keyword>
<feature type="transmembrane region" description="Helical" evidence="6">
    <location>
        <begin position="116"/>
        <end position="142"/>
    </location>
</feature>
<dbReference type="InterPro" id="IPR036259">
    <property type="entry name" value="MFS_trans_sf"/>
</dbReference>
<evidence type="ECO:0000256" key="6">
    <source>
        <dbReference type="SAM" id="Phobius"/>
    </source>
</evidence>
<evidence type="ECO:0000256" key="4">
    <source>
        <dbReference type="ARBA" id="ARBA00022989"/>
    </source>
</evidence>
<accession>A0ABN7NNE5</accession>
<dbReference type="SUPFAM" id="SSF103473">
    <property type="entry name" value="MFS general substrate transporter"/>
    <property type="match status" value="1"/>
</dbReference>
<evidence type="ECO:0000256" key="1">
    <source>
        <dbReference type="ARBA" id="ARBA00004141"/>
    </source>
</evidence>
<dbReference type="EMBL" id="CAJPIN010005067">
    <property type="protein sequence ID" value="CAG2057221.1"/>
    <property type="molecule type" value="Genomic_DNA"/>
</dbReference>
<feature type="transmembrane region" description="Helical" evidence="6">
    <location>
        <begin position="177"/>
        <end position="197"/>
    </location>
</feature>
<dbReference type="PANTHER" id="PTHR23505">
    <property type="entry name" value="SPINSTER"/>
    <property type="match status" value="1"/>
</dbReference>
<reference evidence="7" key="1">
    <citation type="submission" date="2021-03" db="EMBL/GenBank/DDBJ databases">
        <authorList>
            <person name="Tran Van P."/>
        </authorList>
    </citation>
    <scope>NUCLEOTIDE SEQUENCE</scope>
</reference>
<feature type="transmembrane region" description="Helical" evidence="6">
    <location>
        <begin position="85"/>
        <end position="104"/>
    </location>
</feature>
<feature type="transmembrane region" description="Helical" evidence="6">
    <location>
        <begin position="27"/>
        <end position="46"/>
    </location>
</feature>
<evidence type="ECO:0000256" key="3">
    <source>
        <dbReference type="ARBA" id="ARBA00022692"/>
    </source>
</evidence>
<dbReference type="Proteomes" id="UP001153148">
    <property type="component" value="Unassembled WGS sequence"/>
</dbReference>